<accession>A0A4Y2BFC2</accession>
<evidence type="ECO:0000313" key="2">
    <source>
        <dbReference type="EMBL" id="GBL90085.1"/>
    </source>
</evidence>
<feature type="region of interest" description="Disordered" evidence="1">
    <location>
        <begin position="99"/>
        <end position="121"/>
    </location>
</feature>
<dbReference type="Proteomes" id="UP000499080">
    <property type="component" value="Unassembled WGS sequence"/>
</dbReference>
<organism evidence="2 3">
    <name type="scientific">Araneus ventricosus</name>
    <name type="common">Orbweaver spider</name>
    <name type="synonym">Epeira ventricosa</name>
    <dbReference type="NCBI Taxonomy" id="182803"/>
    <lineage>
        <taxon>Eukaryota</taxon>
        <taxon>Metazoa</taxon>
        <taxon>Ecdysozoa</taxon>
        <taxon>Arthropoda</taxon>
        <taxon>Chelicerata</taxon>
        <taxon>Arachnida</taxon>
        <taxon>Araneae</taxon>
        <taxon>Araneomorphae</taxon>
        <taxon>Entelegynae</taxon>
        <taxon>Araneoidea</taxon>
        <taxon>Araneidae</taxon>
        <taxon>Araneus</taxon>
    </lineage>
</organism>
<dbReference type="EMBL" id="BGPR01000069">
    <property type="protein sequence ID" value="GBL90085.1"/>
    <property type="molecule type" value="Genomic_DNA"/>
</dbReference>
<comment type="caution">
    <text evidence="2">The sequence shown here is derived from an EMBL/GenBank/DDBJ whole genome shotgun (WGS) entry which is preliminary data.</text>
</comment>
<name>A0A4Y2BFC2_ARAVE</name>
<sequence length="201" mass="22820">MVFLVISELWCPGARVSTLRLENRRFETLFHQRPSVYQTTIDGREISNSVSYLNAYFEANSASSSGRKPVCSPMKKQRFKQYQQQKWDLVNHNPGKQALSQQAAPTLGTHPEQNSIQEKKKRSKGFGTCFTASAQSLLLWKDSFAVGWSGDFGVLSPRHTGWSLSPLMGEGTVSFRTEKCPLNTYAEARRFCRDYLFVQAH</sequence>
<keyword evidence="3" id="KW-1185">Reference proteome</keyword>
<protein>
    <submittedName>
        <fullName evidence="2">Uncharacterized protein</fullName>
    </submittedName>
</protein>
<evidence type="ECO:0000256" key="1">
    <source>
        <dbReference type="SAM" id="MobiDB-lite"/>
    </source>
</evidence>
<dbReference type="AlphaFoldDB" id="A0A4Y2BFC2"/>
<reference evidence="2 3" key="1">
    <citation type="journal article" date="2019" name="Sci. Rep.">
        <title>Orb-weaving spider Araneus ventricosus genome elucidates the spidroin gene catalogue.</title>
        <authorList>
            <person name="Kono N."/>
            <person name="Nakamura H."/>
            <person name="Ohtoshi R."/>
            <person name="Moran D.A.P."/>
            <person name="Shinohara A."/>
            <person name="Yoshida Y."/>
            <person name="Fujiwara M."/>
            <person name="Mori M."/>
            <person name="Tomita M."/>
            <person name="Arakawa K."/>
        </authorList>
    </citation>
    <scope>NUCLEOTIDE SEQUENCE [LARGE SCALE GENOMIC DNA]</scope>
</reference>
<evidence type="ECO:0000313" key="3">
    <source>
        <dbReference type="Proteomes" id="UP000499080"/>
    </source>
</evidence>
<gene>
    <name evidence="2" type="ORF">AVEN_135446_1</name>
</gene>
<proteinExistence type="predicted"/>